<accession>A0ABT3H437</accession>
<dbReference type="RefSeq" id="WP_264507324.1">
    <property type="nucleotide sequence ID" value="NZ_JAPDFL010000001.1"/>
</dbReference>
<organism evidence="1 2">
    <name type="scientific">Pararhodobacter zhoushanensis</name>
    <dbReference type="NCBI Taxonomy" id="2479545"/>
    <lineage>
        <taxon>Bacteria</taxon>
        <taxon>Pseudomonadati</taxon>
        <taxon>Pseudomonadota</taxon>
        <taxon>Alphaproteobacteria</taxon>
        <taxon>Rhodobacterales</taxon>
        <taxon>Paracoccaceae</taxon>
        <taxon>Pararhodobacter</taxon>
    </lineage>
</organism>
<dbReference type="Proteomes" id="UP001208938">
    <property type="component" value="Unassembled WGS sequence"/>
</dbReference>
<evidence type="ECO:0008006" key="3">
    <source>
        <dbReference type="Google" id="ProtNLM"/>
    </source>
</evidence>
<comment type="caution">
    <text evidence="1">The sequence shown here is derived from an EMBL/GenBank/DDBJ whole genome shotgun (WGS) entry which is preliminary data.</text>
</comment>
<gene>
    <name evidence="1" type="ORF">OKW52_20350</name>
</gene>
<keyword evidence="2" id="KW-1185">Reference proteome</keyword>
<evidence type="ECO:0000313" key="1">
    <source>
        <dbReference type="EMBL" id="MCW1934539.1"/>
    </source>
</evidence>
<sequence length="148" mass="15501">MSAERKALREDLRAAVAVVMAGNPTWAGKSIISAWTTNLSPDALPVIGIATPTEERDAAAQDTDFQNFVAVVVVKRAHKGGDGTELEDTLDDDAEALVGPIEAGVQAQGRDFALRSSAIEISGEGSPRIGTLTLTFGATTTRARNLPL</sequence>
<dbReference type="EMBL" id="JAPDFL010000001">
    <property type="protein sequence ID" value="MCW1934539.1"/>
    <property type="molecule type" value="Genomic_DNA"/>
</dbReference>
<reference evidence="1 2" key="1">
    <citation type="submission" date="2022-10" db="EMBL/GenBank/DDBJ databases">
        <title>Pararhodobacter sp. nov., isolated from marine algae.</title>
        <authorList>
            <person name="Choi B.J."/>
            <person name="Kim J.M."/>
            <person name="Lee J.K."/>
            <person name="Choi D.G."/>
            <person name="Jeon C.O."/>
        </authorList>
    </citation>
    <scope>NUCLEOTIDE SEQUENCE [LARGE SCALE GENOMIC DNA]</scope>
    <source>
        <strain evidence="1 2">ZQ420</strain>
    </source>
</reference>
<proteinExistence type="predicted"/>
<evidence type="ECO:0000313" key="2">
    <source>
        <dbReference type="Proteomes" id="UP001208938"/>
    </source>
</evidence>
<name>A0ABT3H437_9RHOB</name>
<protein>
    <recommendedName>
        <fullName evidence="3">Tail terminator</fullName>
    </recommendedName>
</protein>